<dbReference type="InterPro" id="IPR028987">
    <property type="entry name" value="ATP_synth_B-like_membr_sf"/>
</dbReference>
<dbReference type="GO" id="GO:0046961">
    <property type="term" value="F:proton-transporting ATPase activity, rotational mechanism"/>
    <property type="evidence" value="ECO:0007669"/>
    <property type="project" value="TreeGrafter"/>
</dbReference>
<evidence type="ECO:0000256" key="5">
    <source>
        <dbReference type="ARBA" id="ARBA00022547"/>
    </source>
</evidence>
<feature type="transmembrane region" description="Helical" evidence="12">
    <location>
        <begin position="28"/>
        <end position="49"/>
    </location>
</feature>
<evidence type="ECO:0000256" key="7">
    <source>
        <dbReference type="ARBA" id="ARBA00022781"/>
    </source>
</evidence>
<evidence type="ECO:0000313" key="14">
    <source>
        <dbReference type="EMBL" id="CAB5020618.1"/>
    </source>
</evidence>
<keyword evidence="7" id="KW-0375">Hydrogen ion transport</keyword>
<keyword evidence="4" id="KW-0813">Transport</keyword>
<dbReference type="HAMAP" id="MF_01398">
    <property type="entry name" value="ATP_synth_b_bprime"/>
    <property type="match status" value="1"/>
</dbReference>
<protein>
    <submittedName>
        <fullName evidence="13">Unannotated protein</fullName>
    </submittedName>
</protein>
<dbReference type="AlphaFoldDB" id="A0A6J7DIH0"/>
<evidence type="ECO:0000256" key="8">
    <source>
        <dbReference type="ARBA" id="ARBA00022989"/>
    </source>
</evidence>
<dbReference type="GO" id="GO:0045259">
    <property type="term" value="C:proton-transporting ATP synthase complex"/>
    <property type="evidence" value="ECO:0007669"/>
    <property type="project" value="UniProtKB-KW"/>
</dbReference>
<keyword evidence="9" id="KW-0406">Ion transport</keyword>
<dbReference type="InterPro" id="IPR050059">
    <property type="entry name" value="ATP_synthase_B_chain"/>
</dbReference>
<comment type="function">
    <text evidence="11">F(1)F(0) ATP synthase produces ATP from ADP in the presence of a proton or sodium gradient. F-type ATPases consist of two structural domains, F(1) containing the extramembraneous catalytic core and F(0) containing the membrane proton channel, linked together by a central stalk and a peripheral stalk. During catalysis, ATP synthesis in the catalytic domain of F(1) is coupled via a rotary mechanism of the central stalk subunits to proton translocation.</text>
</comment>
<dbReference type="SUPFAM" id="SSF81573">
    <property type="entry name" value="F1F0 ATP synthase subunit B, membrane domain"/>
    <property type="match status" value="1"/>
</dbReference>
<comment type="subcellular location">
    <subcellularLocation>
        <location evidence="2">Endomembrane system</location>
    </subcellularLocation>
    <subcellularLocation>
        <location evidence="1">Membrane</location>
        <topology evidence="1">Single-pass membrane protein</topology>
    </subcellularLocation>
</comment>
<dbReference type="GO" id="GO:0015986">
    <property type="term" value="P:proton motive force-driven ATP synthesis"/>
    <property type="evidence" value="ECO:0007669"/>
    <property type="project" value="InterPro"/>
</dbReference>
<comment type="similarity">
    <text evidence="3">Belongs to the ATPase B chain family.</text>
</comment>
<evidence type="ECO:0000256" key="9">
    <source>
        <dbReference type="ARBA" id="ARBA00023065"/>
    </source>
</evidence>
<dbReference type="PANTHER" id="PTHR33445">
    <property type="entry name" value="ATP SYNTHASE SUBUNIT B', CHLOROPLASTIC"/>
    <property type="match status" value="1"/>
</dbReference>
<evidence type="ECO:0000256" key="2">
    <source>
        <dbReference type="ARBA" id="ARBA00004308"/>
    </source>
</evidence>
<proteinExistence type="inferred from homology"/>
<evidence type="ECO:0000256" key="4">
    <source>
        <dbReference type="ARBA" id="ARBA00022448"/>
    </source>
</evidence>
<evidence type="ECO:0000313" key="13">
    <source>
        <dbReference type="EMBL" id="CAB4870326.1"/>
    </source>
</evidence>
<keyword evidence="6 12" id="KW-0812">Transmembrane</keyword>
<keyword evidence="10 12" id="KW-0472">Membrane</keyword>
<name>A0A6J7DIH0_9ZZZZ</name>
<evidence type="ECO:0000256" key="10">
    <source>
        <dbReference type="ARBA" id="ARBA00023136"/>
    </source>
</evidence>
<dbReference type="Pfam" id="PF00430">
    <property type="entry name" value="ATP-synt_B"/>
    <property type="match status" value="1"/>
</dbReference>
<keyword evidence="5" id="KW-0138">CF(0)</keyword>
<evidence type="ECO:0000256" key="3">
    <source>
        <dbReference type="ARBA" id="ARBA00005513"/>
    </source>
</evidence>
<dbReference type="EMBL" id="CAFBLV010000095">
    <property type="protein sequence ID" value="CAB4870326.1"/>
    <property type="molecule type" value="Genomic_DNA"/>
</dbReference>
<keyword evidence="8 12" id="KW-1133">Transmembrane helix</keyword>
<dbReference type="EMBL" id="CAFBPJ010000097">
    <property type="protein sequence ID" value="CAB5020618.1"/>
    <property type="molecule type" value="Genomic_DNA"/>
</dbReference>
<dbReference type="GO" id="GO:0012505">
    <property type="term" value="C:endomembrane system"/>
    <property type="evidence" value="ECO:0007669"/>
    <property type="project" value="UniProtKB-SubCell"/>
</dbReference>
<sequence>MSEAVISGVTLLSAEAEAGTTNFLIPNGTFFFVLAIFLIVFGVIAKFVVKPVQQVLDERERLIAQTAQDNRQAAEQDVAAESEFKQELAAARSEAGGLRDQARAEGRQVADDLRSDANVVVADKLQQAGDALKVEGESLAPSLSASVESLSLTLANRILGVDADVSKQPLNAEGRG</sequence>
<accession>A0A6J7DIH0</accession>
<organism evidence="13">
    <name type="scientific">freshwater metagenome</name>
    <dbReference type="NCBI Taxonomy" id="449393"/>
    <lineage>
        <taxon>unclassified sequences</taxon>
        <taxon>metagenomes</taxon>
        <taxon>ecological metagenomes</taxon>
    </lineage>
</organism>
<evidence type="ECO:0000256" key="11">
    <source>
        <dbReference type="ARBA" id="ARBA00025198"/>
    </source>
</evidence>
<dbReference type="CDD" id="cd06503">
    <property type="entry name" value="ATP-synt_Fo_b"/>
    <property type="match status" value="1"/>
</dbReference>
<dbReference type="PANTHER" id="PTHR33445:SF1">
    <property type="entry name" value="ATP SYNTHASE SUBUNIT B"/>
    <property type="match status" value="1"/>
</dbReference>
<gene>
    <name evidence="13" type="ORF">UFOPK3425_00597</name>
    <name evidence="14" type="ORF">UFOPK4092_00907</name>
</gene>
<evidence type="ECO:0000256" key="1">
    <source>
        <dbReference type="ARBA" id="ARBA00004167"/>
    </source>
</evidence>
<evidence type="ECO:0000256" key="12">
    <source>
        <dbReference type="SAM" id="Phobius"/>
    </source>
</evidence>
<evidence type="ECO:0000256" key="6">
    <source>
        <dbReference type="ARBA" id="ARBA00022692"/>
    </source>
</evidence>
<reference evidence="13" key="1">
    <citation type="submission" date="2020-05" db="EMBL/GenBank/DDBJ databases">
        <authorList>
            <person name="Chiriac C."/>
            <person name="Salcher M."/>
            <person name="Ghai R."/>
            <person name="Kavagutti S V."/>
        </authorList>
    </citation>
    <scope>NUCLEOTIDE SEQUENCE</scope>
</reference>
<dbReference type="InterPro" id="IPR002146">
    <property type="entry name" value="ATP_synth_b/b'su_bac/chlpt"/>
</dbReference>